<sequence>MVADPNEDEELDPLATPNIDQILENPVEEEELSQVLKELTPPEVNVPEKERHIQGSQDEEVPVTPQPATRSTLPAPAPAVTIAPPMAAYLQHIQHS</sequence>
<name>A0AAW1DPS6_9HEMI</name>
<feature type="region of interest" description="Disordered" evidence="1">
    <location>
        <begin position="1"/>
        <end position="78"/>
    </location>
</feature>
<organism evidence="2 3">
    <name type="scientific">Rhynocoris fuscipes</name>
    <dbReference type="NCBI Taxonomy" id="488301"/>
    <lineage>
        <taxon>Eukaryota</taxon>
        <taxon>Metazoa</taxon>
        <taxon>Ecdysozoa</taxon>
        <taxon>Arthropoda</taxon>
        <taxon>Hexapoda</taxon>
        <taxon>Insecta</taxon>
        <taxon>Pterygota</taxon>
        <taxon>Neoptera</taxon>
        <taxon>Paraneoptera</taxon>
        <taxon>Hemiptera</taxon>
        <taxon>Heteroptera</taxon>
        <taxon>Panheteroptera</taxon>
        <taxon>Cimicomorpha</taxon>
        <taxon>Reduviidae</taxon>
        <taxon>Harpactorinae</taxon>
        <taxon>Harpactorini</taxon>
        <taxon>Rhynocoris</taxon>
    </lineage>
</organism>
<keyword evidence="3" id="KW-1185">Reference proteome</keyword>
<gene>
    <name evidence="2" type="ORF">O3M35_005254</name>
</gene>
<feature type="compositionally biased region" description="Acidic residues" evidence="1">
    <location>
        <begin position="1"/>
        <end position="12"/>
    </location>
</feature>
<proteinExistence type="predicted"/>
<dbReference type="AlphaFoldDB" id="A0AAW1DPS6"/>
<dbReference type="Proteomes" id="UP001461498">
    <property type="component" value="Unassembled WGS sequence"/>
</dbReference>
<evidence type="ECO:0000313" key="2">
    <source>
        <dbReference type="EMBL" id="KAK9510474.1"/>
    </source>
</evidence>
<reference evidence="2 3" key="1">
    <citation type="submission" date="2022-12" db="EMBL/GenBank/DDBJ databases">
        <title>Chromosome-level genome assembly of true bugs.</title>
        <authorList>
            <person name="Ma L."/>
            <person name="Li H."/>
        </authorList>
    </citation>
    <scope>NUCLEOTIDE SEQUENCE [LARGE SCALE GENOMIC DNA]</scope>
    <source>
        <strain evidence="2">Lab_2022b</strain>
    </source>
</reference>
<evidence type="ECO:0000256" key="1">
    <source>
        <dbReference type="SAM" id="MobiDB-lite"/>
    </source>
</evidence>
<protein>
    <submittedName>
        <fullName evidence="2">Uncharacterized protein</fullName>
    </submittedName>
</protein>
<accession>A0AAW1DPS6</accession>
<evidence type="ECO:0000313" key="3">
    <source>
        <dbReference type="Proteomes" id="UP001461498"/>
    </source>
</evidence>
<dbReference type="EMBL" id="JAPXFL010000002">
    <property type="protein sequence ID" value="KAK9510474.1"/>
    <property type="molecule type" value="Genomic_DNA"/>
</dbReference>
<comment type="caution">
    <text evidence="2">The sequence shown here is derived from an EMBL/GenBank/DDBJ whole genome shotgun (WGS) entry which is preliminary data.</text>
</comment>